<evidence type="ECO:0000256" key="12">
    <source>
        <dbReference type="RuleBase" id="RU003848"/>
    </source>
</evidence>
<dbReference type="RefSeq" id="WP_141810663.1">
    <property type="nucleotide sequence ID" value="NZ_VFPG01000001.1"/>
</dbReference>
<dbReference type="PANTHER" id="PTHR33445">
    <property type="entry name" value="ATP SYNTHASE SUBUNIT B', CHLOROPLASTIC"/>
    <property type="match status" value="1"/>
</dbReference>
<sequence>MNTGDGIYDITWDWPVFVSQLFGFAVILGALSKWVAPRVRTVMRKAQRTIDDQMTESADAATELAAAERAFAEAVAAAEIEVARIGRQARDDADRIVTALRDTAAAEVDRVRREGLRDIARAHRQLEEELTHDLTTAVIDRAESIARDLLESPLARSNSIDRFLDELTARARATEELTGPT</sequence>
<feature type="transmembrane region" description="Helical" evidence="13">
    <location>
        <begin position="14"/>
        <end position="36"/>
    </location>
</feature>
<dbReference type="InterPro" id="IPR002146">
    <property type="entry name" value="ATP_synth_b/b'su_bac/chlpt"/>
</dbReference>
<organism evidence="14 15">
    <name type="scientific">Nocardia bhagyanarayanae</name>
    <dbReference type="NCBI Taxonomy" id="1215925"/>
    <lineage>
        <taxon>Bacteria</taxon>
        <taxon>Bacillati</taxon>
        <taxon>Actinomycetota</taxon>
        <taxon>Actinomycetes</taxon>
        <taxon>Mycobacteriales</taxon>
        <taxon>Nocardiaceae</taxon>
        <taxon>Nocardia</taxon>
    </lineage>
</organism>
<evidence type="ECO:0000256" key="1">
    <source>
        <dbReference type="ARBA" id="ARBA00005513"/>
    </source>
</evidence>
<dbReference type="InterPro" id="IPR050059">
    <property type="entry name" value="ATP_synthase_B_chain"/>
</dbReference>
<keyword evidence="9" id="KW-0066">ATP synthesis</keyword>
<reference evidence="14 15" key="1">
    <citation type="submission" date="2019-06" db="EMBL/GenBank/DDBJ databases">
        <title>Sequencing the genomes of 1000 actinobacteria strains.</title>
        <authorList>
            <person name="Klenk H.-P."/>
        </authorList>
    </citation>
    <scope>NUCLEOTIDE SEQUENCE [LARGE SCALE GENOMIC DNA]</scope>
    <source>
        <strain evidence="14 15">DSM 103495</strain>
    </source>
</reference>
<evidence type="ECO:0000256" key="8">
    <source>
        <dbReference type="ARBA" id="ARBA00023136"/>
    </source>
</evidence>
<evidence type="ECO:0000256" key="9">
    <source>
        <dbReference type="ARBA" id="ARBA00023310"/>
    </source>
</evidence>
<evidence type="ECO:0000256" key="13">
    <source>
        <dbReference type="SAM" id="Phobius"/>
    </source>
</evidence>
<comment type="caution">
    <text evidence="14">The sequence shown here is derived from an EMBL/GenBank/DDBJ whole genome shotgun (WGS) entry which is preliminary data.</text>
</comment>
<dbReference type="GO" id="GO:0045259">
    <property type="term" value="C:proton-transporting ATP synthase complex"/>
    <property type="evidence" value="ECO:0007669"/>
    <property type="project" value="UniProtKB-KW"/>
</dbReference>
<keyword evidence="2 12" id="KW-0813">Transport</keyword>
<evidence type="ECO:0000256" key="4">
    <source>
        <dbReference type="ARBA" id="ARBA00022692"/>
    </source>
</evidence>
<protein>
    <submittedName>
        <fullName evidence="14">ATP synthase F0 subcomplex B subunit</fullName>
    </submittedName>
</protein>
<dbReference type="GO" id="GO:0046961">
    <property type="term" value="F:proton-transporting ATPase activity, rotational mechanism"/>
    <property type="evidence" value="ECO:0007669"/>
    <property type="project" value="TreeGrafter"/>
</dbReference>
<dbReference type="AlphaFoldDB" id="A0A543FG28"/>
<comment type="subcellular location">
    <subcellularLocation>
        <location evidence="11">Endomembrane system</location>
        <topology evidence="11">Single-pass membrane protein</topology>
    </subcellularLocation>
</comment>
<dbReference type="CDD" id="cd06503">
    <property type="entry name" value="ATP-synt_Fo_b"/>
    <property type="match status" value="1"/>
</dbReference>
<keyword evidence="7 12" id="KW-0406">Ion transport</keyword>
<keyword evidence="6 13" id="KW-1133">Transmembrane helix</keyword>
<evidence type="ECO:0000256" key="5">
    <source>
        <dbReference type="ARBA" id="ARBA00022781"/>
    </source>
</evidence>
<keyword evidence="3 12" id="KW-0138">CF(0)</keyword>
<keyword evidence="15" id="KW-1185">Reference proteome</keyword>
<dbReference type="GO" id="GO:0012505">
    <property type="term" value="C:endomembrane system"/>
    <property type="evidence" value="ECO:0007669"/>
    <property type="project" value="UniProtKB-SubCell"/>
</dbReference>
<evidence type="ECO:0000256" key="7">
    <source>
        <dbReference type="ARBA" id="ARBA00023065"/>
    </source>
</evidence>
<evidence type="ECO:0000313" key="14">
    <source>
        <dbReference type="EMBL" id="TQM32810.1"/>
    </source>
</evidence>
<dbReference type="PANTHER" id="PTHR33445:SF1">
    <property type="entry name" value="ATP SYNTHASE SUBUNIT B"/>
    <property type="match status" value="1"/>
</dbReference>
<comment type="function">
    <text evidence="10">F(1)F(0) ATP synthase produces ATP from ADP in the presence of a proton or sodium gradient. F-type ATPases consist of two structural domains, F(1) containing the extramembraneous catalytic core and F(0) containing the membrane proton channel, linked together by a central stalk and a peripheral stalk. During catalysis, ATP synthesis in the catalytic domain of F(1) is coupled via a rotary mechanism of the central stalk subunits to proton translocation.</text>
</comment>
<proteinExistence type="inferred from homology"/>
<comment type="similarity">
    <text evidence="1 12">Belongs to the ATPase B chain family.</text>
</comment>
<evidence type="ECO:0000313" key="15">
    <source>
        <dbReference type="Proteomes" id="UP000316331"/>
    </source>
</evidence>
<dbReference type="OrthoDB" id="5242917at2"/>
<accession>A0A543FG28</accession>
<gene>
    <name evidence="14" type="ORF">FB390_4510</name>
</gene>
<evidence type="ECO:0000256" key="3">
    <source>
        <dbReference type="ARBA" id="ARBA00022547"/>
    </source>
</evidence>
<dbReference type="Proteomes" id="UP000316331">
    <property type="component" value="Unassembled WGS sequence"/>
</dbReference>
<keyword evidence="8 13" id="KW-0472">Membrane</keyword>
<keyword evidence="5 12" id="KW-0375">Hydrogen ion transport</keyword>
<evidence type="ECO:0000256" key="2">
    <source>
        <dbReference type="ARBA" id="ARBA00022448"/>
    </source>
</evidence>
<dbReference type="Pfam" id="PF00430">
    <property type="entry name" value="ATP-synt_B"/>
    <property type="match status" value="1"/>
</dbReference>
<keyword evidence="4 12" id="KW-0812">Transmembrane</keyword>
<evidence type="ECO:0000256" key="6">
    <source>
        <dbReference type="ARBA" id="ARBA00022989"/>
    </source>
</evidence>
<dbReference type="GO" id="GO:0015986">
    <property type="term" value="P:proton motive force-driven ATP synthesis"/>
    <property type="evidence" value="ECO:0007669"/>
    <property type="project" value="InterPro"/>
</dbReference>
<name>A0A543FG28_9NOCA</name>
<evidence type="ECO:0000256" key="10">
    <source>
        <dbReference type="ARBA" id="ARBA00025198"/>
    </source>
</evidence>
<dbReference type="EMBL" id="VFPG01000001">
    <property type="protein sequence ID" value="TQM32810.1"/>
    <property type="molecule type" value="Genomic_DNA"/>
</dbReference>
<evidence type="ECO:0000256" key="11">
    <source>
        <dbReference type="ARBA" id="ARBA00037847"/>
    </source>
</evidence>